<evidence type="ECO:0000313" key="5">
    <source>
        <dbReference type="EMBL" id="SET07540.1"/>
    </source>
</evidence>
<dbReference type="InterPro" id="IPR007235">
    <property type="entry name" value="Glyco_trans_28_C"/>
</dbReference>
<protein>
    <submittedName>
        <fullName evidence="5">UDP-2,4-diacetamido-2,4,6-trideoxy-beta-L-altropyranose hydrolase</fullName>
    </submittedName>
</protein>
<keyword evidence="1" id="KW-0472">Membrane</keyword>
<feature type="binding site" evidence="3">
    <location>
        <position position="196"/>
    </location>
    <ligand>
        <name>substrate</name>
    </ligand>
</feature>
<dbReference type="PANTHER" id="PTHR21015">
    <property type="entry name" value="UDP-N-ACETYLGLUCOSAMINE--N-ACETYLMURAMYL-(PENTAPEPTIDE) PYROPHOSPHORYL-UNDECAPRENOL N-ACETYLGLUCOSAMINE TRANSFERASE 1"/>
    <property type="match status" value="1"/>
</dbReference>
<dbReference type="Pfam" id="PF04101">
    <property type="entry name" value="Glyco_tran_28_C"/>
    <property type="match status" value="1"/>
</dbReference>
<dbReference type="PANTHER" id="PTHR21015:SF22">
    <property type="entry name" value="GLYCOSYLTRANSFERASE"/>
    <property type="match status" value="1"/>
</dbReference>
<reference evidence="5 6" key="1">
    <citation type="submission" date="2016-10" db="EMBL/GenBank/DDBJ databases">
        <authorList>
            <person name="de Groot N.N."/>
        </authorList>
    </citation>
    <scope>NUCLEOTIDE SEQUENCE [LARGE SCALE GENOMIC DNA]</scope>
    <source>
        <strain evidence="5 6">IBRC-M 10780</strain>
    </source>
</reference>
<evidence type="ECO:0000256" key="3">
    <source>
        <dbReference type="PIRSR" id="PIRSR620023-2"/>
    </source>
</evidence>
<dbReference type="STRING" id="930131.SAMN05216389_10569"/>
<accession>A0A1I0BKT2</accession>
<organism evidence="5 6">
    <name type="scientific">Oceanobacillus limi</name>
    <dbReference type="NCBI Taxonomy" id="930131"/>
    <lineage>
        <taxon>Bacteria</taxon>
        <taxon>Bacillati</taxon>
        <taxon>Bacillota</taxon>
        <taxon>Bacilli</taxon>
        <taxon>Bacillales</taxon>
        <taxon>Bacillaceae</taxon>
        <taxon>Oceanobacillus</taxon>
    </lineage>
</organism>
<evidence type="ECO:0000256" key="1">
    <source>
        <dbReference type="ARBA" id="ARBA00023136"/>
    </source>
</evidence>
<feature type="active site" description="Proton acceptor" evidence="2">
    <location>
        <position position="38"/>
    </location>
</feature>
<dbReference type="GO" id="GO:0016787">
    <property type="term" value="F:hydrolase activity"/>
    <property type="evidence" value="ECO:0007669"/>
    <property type="project" value="UniProtKB-KW"/>
</dbReference>
<dbReference type="NCBIfam" id="TIGR03590">
    <property type="entry name" value="PseG"/>
    <property type="match status" value="1"/>
</dbReference>
<dbReference type="Proteomes" id="UP000198618">
    <property type="component" value="Unassembled WGS sequence"/>
</dbReference>
<dbReference type="Gene3D" id="3.40.50.11190">
    <property type="match status" value="1"/>
</dbReference>
<proteinExistence type="predicted"/>
<name>A0A1I0BKT2_9BACI</name>
<evidence type="ECO:0000313" key="6">
    <source>
        <dbReference type="Proteomes" id="UP000198618"/>
    </source>
</evidence>
<gene>
    <name evidence="5" type="ORF">SAMN05216389_10569</name>
</gene>
<keyword evidence="5" id="KW-0378">Hydrolase</keyword>
<dbReference type="EMBL" id="FOHE01000005">
    <property type="protein sequence ID" value="SET07540.1"/>
    <property type="molecule type" value="Genomic_DNA"/>
</dbReference>
<dbReference type="GO" id="GO:0016758">
    <property type="term" value="F:hexosyltransferase activity"/>
    <property type="evidence" value="ECO:0007669"/>
    <property type="project" value="InterPro"/>
</dbReference>
<feature type="domain" description="Glycosyl transferase family 28 C-terminal" evidence="4">
    <location>
        <begin position="217"/>
        <end position="317"/>
    </location>
</feature>
<sequence>MIDILNKNNLQVKIYLNKVLLMKICFRVDASFKMGTGHVMRCLALAEKLKENGHFITFICRAHDGNLCNFIKSKGYIVYKLVTNSNSNKSIGSLKHSEWLGVTQIEDVTQTRQIMTNYNLDFEWIVIDHYAIDKTWEVEIRNHIPNIMVIDDIADREHKCDILLDQNYYHLAGVRYEGLVSKDCIKLLGPKYSLLRDEFVNYHMCPKIPNNRLSIMVFFGGSDPTNETLKALTALLRIIEVIKGDDITIHVVVGQSNLHKNIIKDKCELSSNIIFHCNIDYMAKLMHSVDFAICAGGSTTWERYCVGTPAILTAIAYNQIEICENVQQLGIDQYIGFSDDVSHQTIELEVRNMIDGFSKSQQLRAKAKKIVDGQGKERVVRVLENISNKNKLY</sequence>
<dbReference type="InterPro" id="IPR020023">
    <property type="entry name" value="PseG"/>
</dbReference>
<dbReference type="Gene3D" id="3.40.50.2000">
    <property type="entry name" value="Glycogen Phosphorylase B"/>
    <property type="match status" value="1"/>
</dbReference>
<dbReference type="SUPFAM" id="SSF53756">
    <property type="entry name" value="UDP-Glycosyltransferase/glycogen phosphorylase"/>
    <property type="match status" value="1"/>
</dbReference>
<evidence type="ECO:0000259" key="4">
    <source>
        <dbReference type="Pfam" id="PF04101"/>
    </source>
</evidence>
<dbReference type="AlphaFoldDB" id="A0A1I0BKT2"/>
<keyword evidence="6" id="KW-1185">Reference proteome</keyword>
<evidence type="ECO:0000256" key="2">
    <source>
        <dbReference type="PIRSR" id="PIRSR620023-1"/>
    </source>
</evidence>
<feature type="binding site" evidence="3">
    <location>
        <position position="302"/>
    </location>
    <ligand>
        <name>substrate</name>
    </ligand>
</feature>